<evidence type="ECO:0000313" key="3">
    <source>
        <dbReference type="Proteomes" id="UP000022910"/>
    </source>
</evidence>
<accession>A0A015LJ94</accession>
<protein>
    <submittedName>
        <fullName evidence="2">Uncharacterized protein</fullName>
    </submittedName>
</protein>
<keyword evidence="3" id="KW-1185">Reference proteome</keyword>
<dbReference type="EMBL" id="JEMT01015084">
    <property type="protein sequence ID" value="EXX72736.1"/>
    <property type="molecule type" value="Genomic_DNA"/>
</dbReference>
<evidence type="ECO:0000256" key="1">
    <source>
        <dbReference type="SAM" id="MobiDB-lite"/>
    </source>
</evidence>
<dbReference type="OrthoDB" id="2442064at2759"/>
<organism evidence="2 3">
    <name type="scientific">Rhizophagus irregularis (strain DAOM 197198w)</name>
    <name type="common">Glomus intraradices</name>
    <dbReference type="NCBI Taxonomy" id="1432141"/>
    <lineage>
        <taxon>Eukaryota</taxon>
        <taxon>Fungi</taxon>
        <taxon>Fungi incertae sedis</taxon>
        <taxon>Mucoromycota</taxon>
        <taxon>Glomeromycotina</taxon>
        <taxon>Glomeromycetes</taxon>
        <taxon>Glomerales</taxon>
        <taxon>Glomeraceae</taxon>
        <taxon>Rhizophagus</taxon>
    </lineage>
</organism>
<sequence>MKLIKEMELQDQRKFLSKMQIILANKIMMMELVALGCRINEKKEDREIYVRDISPQQNNDRNNNGKYAAQEQPINSNGEDFKMLNLRLAIIIGKTVQNGLQAMHGRKKTMQPCGPKHST</sequence>
<gene>
    <name evidence="2" type="ORF">RirG_066510</name>
</gene>
<feature type="region of interest" description="Disordered" evidence="1">
    <location>
        <begin position="51"/>
        <end position="74"/>
    </location>
</feature>
<comment type="caution">
    <text evidence="2">The sequence shown here is derived from an EMBL/GenBank/DDBJ whole genome shotgun (WGS) entry which is preliminary data.</text>
</comment>
<proteinExistence type="predicted"/>
<dbReference type="AlphaFoldDB" id="A0A015LJ94"/>
<reference evidence="2 3" key="1">
    <citation type="submission" date="2014-02" db="EMBL/GenBank/DDBJ databases">
        <title>Single nucleus genome sequencing reveals high similarity among nuclei of an endomycorrhizal fungus.</title>
        <authorList>
            <person name="Lin K."/>
            <person name="Geurts R."/>
            <person name="Zhang Z."/>
            <person name="Limpens E."/>
            <person name="Saunders D.G."/>
            <person name="Mu D."/>
            <person name="Pang E."/>
            <person name="Cao H."/>
            <person name="Cha H."/>
            <person name="Lin T."/>
            <person name="Zhou Q."/>
            <person name="Shang Y."/>
            <person name="Li Y."/>
            <person name="Ivanov S."/>
            <person name="Sharma T."/>
            <person name="Velzen R.V."/>
            <person name="Ruijter N.D."/>
            <person name="Aanen D.K."/>
            <person name="Win J."/>
            <person name="Kamoun S."/>
            <person name="Bisseling T."/>
            <person name="Huang S."/>
        </authorList>
    </citation>
    <scope>NUCLEOTIDE SEQUENCE [LARGE SCALE GENOMIC DNA]</scope>
    <source>
        <strain evidence="3">DAOM197198w</strain>
    </source>
</reference>
<evidence type="ECO:0000313" key="2">
    <source>
        <dbReference type="EMBL" id="EXX72736.1"/>
    </source>
</evidence>
<feature type="compositionally biased region" description="Polar residues" evidence="1">
    <location>
        <begin position="54"/>
        <end position="65"/>
    </location>
</feature>
<dbReference type="HOGENOM" id="CLU_167031_0_0_1"/>
<dbReference type="Proteomes" id="UP000022910">
    <property type="component" value="Unassembled WGS sequence"/>
</dbReference>
<name>A0A015LJ94_RHIIW</name>